<organism evidence="3 4">
    <name type="scientific">Pocillopora meandrina</name>
    <dbReference type="NCBI Taxonomy" id="46732"/>
    <lineage>
        <taxon>Eukaryota</taxon>
        <taxon>Metazoa</taxon>
        <taxon>Cnidaria</taxon>
        <taxon>Anthozoa</taxon>
        <taxon>Hexacorallia</taxon>
        <taxon>Scleractinia</taxon>
        <taxon>Astrocoeniina</taxon>
        <taxon>Pocilloporidae</taxon>
        <taxon>Pocillopora</taxon>
    </lineage>
</organism>
<dbReference type="InterPro" id="IPR058912">
    <property type="entry name" value="HTH_animal"/>
</dbReference>
<feature type="region of interest" description="Disordered" evidence="1">
    <location>
        <begin position="315"/>
        <end position="358"/>
    </location>
</feature>
<dbReference type="AlphaFoldDB" id="A0AAU9WF79"/>
<name>A0AAU9WF79_9CNID</name>
<protein>
    <recommendedName>
        <fullName evidence="2">Reverse transcriptase domain-containing protein</fullName>
    </recommendedName>
</protein>
<gene>
    <name evidence="3" type="ORF">PMEA_00003202</name>
</gene>
<dbReference type="PANTHER" id="PTHR21301:SF10">
    <property type="entry name" value="REVERSE TRANSCRIPTASE DOMAIN-CONTAINING PROTEIN"/>
    <property type="match status" value="1"/>
</dbReference>
<evidence type="ECO:0000259" key="2">
    <source>
        <dbReference type="PROSITE" id="PS50878"/>
    </source>
</evidence>
<keyword evidence="4" id="KW-1185">Reference proteome</keyword>
<dbReference type="PANTHER" id="PTHR21301">
    <property type="entry name" value="REVERSE TRANSCRIPTASE"/>
    <property type="match status" value="1"/>
</dbReference>
<evidence type="ECO:0000313" key="4">
    <source>
        <dbReference type="Proteomes" id="UP001159428"/>
    </source>
</evidence>
<comment type="caution">
    <text evidence="3">The sequence shown here is derived from an EMBL/GenBank/DDBJ whole genome shotgun (WGS) entry which is preliminary data.</text>
</comment>
<evidence type="ECO:0000256" key="1">
    <source>
        <dbReference type="SAM" id="MobiDB-lite"/>
    </source>
</evidence>
<reference evidence="3 4" key="1">
    <citation type="submission" date="2022-05" db="EMBL/GenBank/DDBJ databases">
        <authorList>
            <consortium name="Genoscope - CEA"/>
            <person name="William W."/>
        </authorList>
    </citation>
    <scope>NUCLEOTIDE SEQUENCE [LARGE SCALE GENOMIC DNA]</scope>
</reference>
<feature type="compositionally biased region" description="Polar residues" evidence="1">
    <location>
        <begin position="339"/>
        <end position="348"/>
    </location>
</feature>
<accession>A0AAU9WF79</accession>
<evidence type="ECO:0000313" key="3">
    <source>
        <dbReference type="EMBL" id="CAH3108214.1"/>
    </source>
</evidence>
<dbReference type="EMBL" id="CALNXJ010000011">
    <property type="protein sequence ID" value="CAH3108214.1"/>
    <property type="molecule type" value="Genomic_DNA"/>
</dbReference>
<feature type="domain" description="Reverse transcriptase" evidence="2">
    <location>
        <begin position="1"/>
        <end position="207"/>
    </location>
</feature>
<proteinExistence type="predicted"/>
<sequence>MTAKTVENKVNLVWKNICSRNKFPPFVVKSFVASNTDLPKFYHLIKTHKTGPDIKIRPIVSNINGPTQRISWLLSKTLKPLLTSVPTHLENSYELIERIQDGDSNNNKTLPYPCSLDTEGLPMGSSISGILAILFMDKLEQIALSSYRLISPYKRYVDDIYLQTANEEKANEFHDTMNSLHPRLKFEIEKPTASPEGLSLSLLDFKVTITTNGESSFEFYKKPAKKPLFVHHQSALPKRSKTNFIRNERRRIQQRCSTQITSNKHDRDFDNILRLNGYPERTIHETKHLQNHQRDPQTQTKEWHYLKIPFISIRPAKPKNHGNLQERKHPSANRPQVLHSETSPFTQLNRKEMQQTKLPHRRHQFMPTEKHRLSAHVQSLWRILHRKHDTIPT</sequence>
<dbReference type="InterPro" id="IPR000477">
    <property type="entry name" value="RT_dom"/>
</dbReference>
<dbReference type="PROSITE" id="PS50878">
    <property type="entry name" value="RT_POL"/>
    <property type="match status" value="1"/>
</dbReference>
<dbReference type="Pfam" id="PF26215">
    <property type="entry name" value="HTH_animal"/>
    <property type="match status" value="1"/>
</dbReference>
<dbReference type="Proteomes" id="UP001159428">
    <property type="component" value="Unassembled WGS sequence"/>
</dbReference>